<sequence length="73" mass="7953">MDVNREVKIEDETIMSHRAISGFCWVDTLLCLSLPHPASPCCTLPHPAVPSLTLLYPAVPCLTLLYPASPCCT</sequence>
<organism evidence="1 2">
    <name type="scientific">Petrolisthes manimaculis</name>
    <dbReference type="NCBI Taxonomy" id="1843537"/>
    <lineage>
        <taxon>Eukaryota</taxon>
        <taxon>Metazoa</taxon>
        <taxon>Ecdysozoa</taxon>
        <taxon>Arthropoda</taxon>
        <taxon>Crustacea</taxon>
        <taxon>Multicrustacea</taxon>
        <taxon>Malacostraca</taxon>
        <taxon>Eumalacostraca</taxon>
        <taxon>Eucarida</taxon>
        <taxon>Decapoda</taxon>
        <taxon>Pleocyemata</taxon>
        <taxon>Anomura</taxon>
        <taxon>Galatheoidea</taxon>
        <taxon>Porcellanidae</taxon>
        <taxon>Petrolisthes</taxon>
    </lineage>
</organism>
<evidence type="ECO:0000313" key="1">
    <source>
        <dbReference type="EMBL" id="KAK4297708.1"/>
    </source>
</evidence>
<name>A0AAE1TTF6_9EUCA</name>
<dbReference type="EMBL" id="JAWZYT010003583">
    <property type="protein sequence ID" value="KAK4297708.1"/>
    <property type="molecule type" value="Genomic_DNA"/>
</dbReference>
<reference evidence="1" key="1">
    <citation type="submission" date="2023-11" db="EMBL/GenBank/DDBJ databases">
        <title>Genome assemblies of two species of porcelain crab, Petrolisthes cinctipes and Petrolisthes manimaculis (Anomura: Porcellanidae).</title>
        <authorList>
            <person name="Angst P."/>
        </authorList>
    </citation>
    <scope>NUCLEOTIDE SEQUENCE</scope>
    <source>
        <strain evidence="1">PB745_02</strain>
        <tissue evidence="1">Gill</tissue>
    </source>
</reference>
<keyword evidence="2" id="KW-1185">Reference proteome</keyword>
<accession>A0AAE1TTF6</accession>
<gene>
    <name evidence="1" type="ORF">Pmani_029898</name>
</gene>
<dbReference type="AlphaFoldDB" id="A0AAE1TTF6"/>
<evidence type="ECO:0000313" key="2">
    <source>
        <dbReference type="Proteomes" id="UP001292094"/>
    </source>
</evidence>
<comment type="caution">
    <text evidence="1">The sequence shown here is derived from an EMBL/GenBank/DDBJ whole genome shotgun (WGS) entry which is preliminary data.</text>
</comment>
<protein>
    <submittedName>
        <fullName evidence="1">Uncharacterized protein</fullName>
    </submittedName>
</protein>
<proteinExistence type="predicted"/>
<dbReference type="Proteomes" id="UP001292094">
    <property type="component" value="Unassembled WGS sequence"/>
</dbReference>